<organism evidence="7 8">
    <name type="scientific">Pichia sorbitophila (strain ATCC MYA-4447 / BCRC 22081 / CBS 7064 / NBRC 10061 / NRRL Y-12695)</name>
    <name type="common">Hybrid yeast</name>
    <dbReference type="NCBI Taxonomy" id="559304"/>
    <lineage>
        <taxon>Eukaryota</taxon>
        <taxon>Fungi</taxon>
        <taxon>Dikarya</taxon>
        <taxon>Ascomycota</taxon>
        <taxon>Saccharomycotina</taxon>
        <taxon>Pichiomycetes</taxon>
        <taxon>Debaryomycetaceae</taxon>
        <taxon>Millerozyma</taxon>
    </lineage>
</organism>
<evidence type="ECO:0000256" key="2">
    <source>
        <dbReference type="ARBA" id="ARBA00023125"/>
    </source>
</evidence>
<keyword evidence="1 5" id="KW-0805">Transcription regulation</keyword>
<dbReference type="OrthoDB" id="5398665at2759"/>
<evidence type="ECO:0000313" key="7">
    <source>
        <dbReference type="EMBL" id="CCE86960.1"/>
    </source>
</evidence>
<dbReference type="Proteomes" id="UP000005222">
    <property type="component" value="Chromosome N"/>
</dbReference>
<dbReference type="GO" id="GO:0005634">
    <property type="term" value="C:nucleus"/>
    <property type="evidence" value="ECO:0007669"/>
    <property type="project" value="UniProtKB-SubCell"/>
</dbReference>
<dbReference type="PROSITE" id="PS51325">
    <property type="entry name" value="ALPHA_BOX"/>
    <property type="match status" value="1"/>
</dbReference>
<gene>
    <name evidence="7" type="primary">Piso0_005485</name>
    <name evidence="7" type="ORF">GNLVRS01_PISO0N16117g</name>
</gene>
<dbReference type="AlphaFoldDB" id="G8XZ51"/>
<accession>G8XZ51</accession>
<protein>
    <submittedName>
        <fullName evidence="7">Piso0_005485 protein</fullName>
    </submittedName>
</protein>
<keyword evidence="3 5" id="KW-0804">Transcription</keyword>
<comment type="subcellular location">
    <subcellularLocation>
        <location evidence="5">Nucleus</location>
    </subcellularLocation>
</comment>
<dbReference type="InParanoid" id="G8XZ51"/>
<dbReference type="HOGENOM" id="CLU_1408558_0_0_1"/>
<evidence type="ECO:0000313" key="8">
    <source>
        <dbReference type="Proteomes" id="UP000005222"/>
    </source>
</evidence>
<dbReference type="OMA" id="SANNEFD"/>
<evidence type="ECO:0000256" key="5">
    <source>
        <dbReference type="RuleBase" id="RU003516"/>
    </source>
</evidence>
<dbReference type="InterPro" id="IPR006856">
    <property type="entry name" value="MATalpha_HMGbox"/>
</dbReference>
<dbReference type="EMBL" id="FO082046">
    <property type="protein sequence ID" value="CCE86960.1"/>
    <property type="molecule type" value="Genomic_DNA"/>
</dbReference>
<dbReference type="eggNOG" id="ENOG502T26R">
    <property type="taxonomic scope" value="Eukaryota"/>
</dbReference>
<dbReference type="Pfam" id="PF04769">
    <property type="entry name" value="MATalpha_HMGbox"/>
    <property type="match status" value="1"/>
</dbReference>
<evidence type="ECO:0000256" key="1">
    <source>
        <dbReference type="ARBA" id="ARBA00023015"/>
    </source>
</evidence>
<keyword evidence="2 5" id="KW-0238">DNA-binding</keyword>
<evidence type="ECO:0000256" key="4">
    <source>
        <dbReference type="ARBA" id="ARBA00023242"/>
    </source>
</evidence>
<feature type="domain" description="Alpha box" evidence="6">
    <location>
        <begin position="109"/>
        <end position="165"/>
    </location>
</feature>
<dbReference type="STRING" id="559304.G8XZ51"/>
<dbReference type="GO" id="GO:0008301">
    <property type="term" value="F:DNA binding, bending"/>
    <property type="evidence" value="ECO:0007669"/>
    <property type="project" value="InterPro"/>
</dbReference>
<evidence type="ECO:0000256" key="3">
    <source>
        <dbReference type="ARBA" id="ARBA00023163"/>
    </source>
</evidence>
<keyword evidence="8" id="KW-1185">Reference proteome</keyword>
<dbReference type="GO" id="GO:0045895">
    <property type="term" value="P:positive regulation of mating-type specific transcription, DNA-templated"/>
    <property type="evidence" value="ECO:0007669"/>
    <property type="project" value="InterPro"/>
</dbReference>
<sequence length="216" mass="24722">MTSKRTKTVPKNLTSRFAVSGSNVCMDRRNRAAAPRSSFASDKLSSSSILFLTELPSLPSPSLELKNILLNFSSANNEFDNDEWDFFGLGSDNKSPKKTTPRRYKPKARRTRNLNGFMAFRSFYSRSISNVEHQRQLSSLLGSLWQTEPNKNIWNRYAIEYNTRATNQDFVEWLCKALSLPLDVFSIPSTSTVKNNKWLFTSNNNYNAVEDVYYAV</sequence>
<name>G8XZ51_PICSO</name>
<reference evidence="7 8" key="1">
    <citation type="journal article" date="2012" name="G3 (Bethesda)">
        <title>Pichia sorbitophila, an interspecies yeast hybrid reveals early steps of genome resolution following polyploidization.</title>
        <authorList>
            <person name="Leh Louis V."/>
            <person name="Despons L."/>
            <person name="Friedrich A."/>
            <person name="Martin T."/>
            <person name="Durrens P."/>
            <person name="Casaregola S."/>
            <person name="Neuveglise C."/>
            <person name="Fairhead C."/>
            <person name="Marck C."/>
            <person name="Cruz J.A."/>
            <person name="Straub M.L."/>
            <person name="Kugler V."/>
            <person name="Sacerdot C."/>
            <person name="Uzunov Z."/>
            <person name="Thierry A."/>
            <person name="Weiss S."/>
            <person name="Bleykasten C."/>
            <person name="De Montigny J."/>
            <person name="Jacques N."/>
            <person name="Jung P."/>
            <person name="Lemaire M."/>
            <person name="Mallet S."/>
            <person name="Morel G."/>
            <person name="Richard G.F."/>
            <person name="Sarkar A."/>
            <person name="Savel G."/>
            <person name="Schacherer J."/>
            <person name="Seret M.L."/>
            <person name="Talla E."/>
            <person name="Samson G."/>
            <person name="Jubin C."/>
            <person name="Poulain J."/>
            <person name="Vacherie B."/>
            <person name="Barbe V."/>
            <person name="Pelletier E."/>
            <person name="Sherman D.J."/>
            <person name="Westhof E."/>
            <person name="Weissenbach J."/>
            <person name="Baret P.V."/>
            <person name="Wincker P."/>
            <person name="Gaillardin C."/>
            <person name="Dujon B."/>
            <person name="Souciet J.L."/>
        </authorList>
    </citation>
    <scope>NUCLEOTIDE SEQUENCE [LARGE SCALE GENOMIC DNA]</scope>
    <source>
        <strain evidence="8">ATCC MYA-4447 / BCRC 22081 / CBS 7064 / NBRC 10061 / NRRL Y-12695</strain>
    </source>
</reference>
<evidence type="ECO:0000259" key="6">
    <source>
        <dbReference type="PROSITE" id="PS51325"/>
    </source>
</evidence>
<keyword evidence="4 5" id="KW-0539">Nucleus</keyword>
<proteinExistence type="inferred from homology"/>
<comment type="similarity">
    <text evidence="5">Belongs to the MATALPHA1 family.</text>
</comment>